<evidence type="ECO:0000256" key="5">
    <source>
        <dbReference type="ARBA" id="ARBA00022771"/>
    </source>
</evidence>
<keyword evidence="8" id="KW-0804">Transcription</keyword>
<comment type="similarity">
    <text evidence="2">Belongs to the krueppel C2H2-type zinc-finger protein family.</text>
</comment>
<evidence type="ECO:0000256" key="1">
    <source>
        <dbReference type="ARBA" id="ARBA00004123"/>
    </source>
</evidence>
<reference evidence="13" key="1">
    <citation type="submission" date="2018-07" db="EMBL/GenBank/DDBJ databases">
        <title>Comparative genomics of catfishes provides insights into carnivory and benthic adaptation.</title>
        <authorList>
            <person name="Zhang Y."/>
            <person name="Wang D."/>
            <person name="Peng Z."/>
            <person name="Zheng S."/>
            <person name="Shao F."/>
            <person name="Tao W."/>
        </authorList>
    </citation>
    <scope>NUCLEOTIDE SEQUENCE</scope>
    <source>
        <strain evidence="13">Chongqing</strain>
    </source>
</reference>
<evidence type="ECO:0000256" key="8">
    <source>
        <dbReference type="ARBA" id="ARBA00023163"/>
    </source>
</evidence>
<dbReference type="Proteomes" id="UP001205998">
    <property type="component" value="Unassembled WGS sequence"/>
</dbReference>
<dbReference type="GO" id="GO:0008270">
    <property type="term" value="F:zinc ion binding"/>
    <property type="evidence" value="ECO:0007669"/>
    <property type="project" value="UniProtKB-KW"/>
</dbReference>
<accession>A0AAD5AQL1</accession>
<dbReference type="InterPro" id="IPR036236">
    <property type="entry name" value="Znf_C2H2_sf"/>
</dbReference>
<evidence type="ECO:0000256" key="6">
    <source>
        <dbReference type="ARBA" id="ARBA00022833"/>
    </source>
</evidence>
<dbReference type="PROSITE" id="PS50157">
    <property type="entry name" value="ZINC_FINGER_C2H2_2"/>
    <property type="match status" value="12"/>
</dbReference>
<dbReference type="PANTHER" id="PTHR24408">
    <property type="entry name" value="ZINC FINGER PROTEIN"/>
    <property type="match status" value="1"/>
</dbReference>
<evidence type="ECO:0000256" key="3">
    <source>
        <dbReference type="ARBA" id="ARBA00022723"/>
    </source>
</evidence>
<dbReference type="InterPro" id="IPR013087">
    <property type="entry name" value="Znf_C2H2_type"/>
</dbReference>
<feature type="region of interest" description="Disordered" evidence="11">
    <location>
        <begin position="450"/>
        <end position="470"/>
    </location>
</feature>
<comment type="subcellular location">
    <subcellularLocation>
        <location evidence="1">Nucleus</location>
    </subcellularLocation>
</comment>
<feature type="domain" description="C2H2-type" evidence="12">
    <location>
        <begin position="291"/>
        <end position="318"/>
    </location>
</feature>
<proteinExistence type="inferred from homology"/>
<feature type="compositionally biased region" description="Polar residues" evidence="11">
    <location>
        <begin position="1050"/>
        <end position="1061"/>
    </location>
</feature>
<dbReference type="FunFam" id="3.30.160.60:FF:000446">
    <property type="entry name" value="Zinc finger protein"/>
    <property type="match status" value="1"/>
</dbReference>
<feature type="region of interest" description="Disordered" evidence="11">
    <location>
        <begin position="21"/>
        <end position="111"/>
    </location>
</feature>
<evidence type="ECO:0000259" key="12">
    <source>
        <dbReference type="PROSITE" id="PS50157"/>
    </source>
</evidence>
<feature type="domain" description="C2H2-type" evidence="12">
    <location>
        <begin position="347"/>
        <end position="379"/>
    </location>
</feature>
<feature type="compositionally biased region" description="Basic and acidic residues" evidence="11">
    <location>
        <begin position="41"/>
        <end position="52"/>
    </location>
</feature>
<gene>
    <name evidence="13" type="ORF">C0J50_20038</name>
</gene>
<dbReference type="EMBL" id="MU551646">
    <property type="protein sequence ID" value="KAI5620571.1"/>
    <property type="molecule type" value="Genomic_DNA"/>
</dbReference>
<feature type="compositionally biased region" description="Basic and acidic residues" evidence="11">
    <location>
        <begin position="823"/>
        <end position="838"/>
    </location>
</feature>
<dbReference type="AlphaFoldDB" id="A0AAD5AQL1"/>
<dbReference type="GO" id="GO:0043565">
    <property type="term" value="F:sequence-specific DNA binding"/>
    <property type="evidence" value="ECO:0007669"/>
    <property type="project" value="TreeGrafter"/>
</dbReference>
<feature type="compositionally biased region" description="Low complexity" evidence="11">
    <location>
        <begin position="980"/>
        <end position="997"/>
    </location>
</feature>
<feature type="region of interest" description="Disordered" evidence="11">
    <location>
        <begin position="980"/>
        <end position="1011"/>
    </location>
</feature>
<dbReference type="FunFam" id="3.30.160.60:FF:000096">
    <property type="entry name" value="Zinc finger and BTB domain-containing protein 18 isoform 1"/>
    <property type="match status" value="1"/>
</dbReference>
<dbReference type="InterPro" id="IPR028002">
    <property type="entry name" value="Myb_DNA-bind_5"/>
</dbReference>
<keyword evidence="4" id="KW-0677">Repeat</keyword>
<dbReference type="SMART" id="SM00355">
    <property type="entry name" value="ZnF_C2H2"/>
    <property type="match status" value="12"/>
</dbReference>
<comment type="caution">
    <text evidence="13">The sequence shown here is derived from an EMBL/GenBank/DDBJ whole genome shotgun (WGS) entry which is preliminary data.</text>
</comment>
<evidence type="ECO:0000256" key="10">
    <source>
        <dbReference type="PROSITE-ProRule" id="PRU00042"/>
    </source>
</evidence>
<feature type="domain" description="C2H2-type" evidence="12">
    <location>
        <begin position="416"/>
        <end position="448"/>
    </location>
</feature>
<feature type="region of interest" description="Disordered" evidence="11">
    <location>
        <begin position="885"/>
        <end position="912"/>
    </location>
</feature>
<keyword evidence="7" id="KW-0805">Transcription regulation</keyword>
<dbReference type="FunFam" id="3.30.160.60:FF:001289">
    <property type="entry name" value="Zinc finger protein 574"/>
    <property type="match status" value="1"/>
</dbReference>
<feature type="domain" description="C2H2-type" evidence="12">
    <location>
        <begin position="564"/>
        <end position="591"/>
    </location>
</feature>
<keyword evidence="6" id="KW-0862">Zinc</keyword>
<dbReference type="PANTHER" id="PTHR24408:SF58">
    <property type="entry name" value="TRANSCRIPTION FACTOR (TFIIIA), PUTATIVE (AFU_ORTHOLOGUE AFUA_1G05150)-RELATED"/>
    <property type="match status" value="1"/>
</dbReference>
<evidence type="ECO:0000256" key="11">
    <source>
        <dbReference type="SAM" id="MobiDB-lite"/>
    </source>
</evidence>
<protein>
    <submittedName>
        <fullName evidence="13">Gastrula zinc finger protein XlCGF48.2-like</fullName>
    </submittedName>
</protein>
<dbReference type="Gene3D" id="3.30.160.60">
    <property type="entry name" value="Classic Zinc Finger"/>
    <property type="match status" value="9"/>
</dbReference>
<name>A0AAD5AQL1_SILAS</name>
<sequence length="1079" mass="121429">MDELHHNSTMKESCTILEDTCMSKMSPKEDNKQPDGLVEVNNKDSFDNHTKSVQDPTEMQAPNGKSLSGISCDGMSSLKKRSEKDEKKSDANHEHDGSEPQRASLRIERSKQASEVATASISLSTICVPLSTAEQKHNVQQCILKPLTITDCPPKESNAANAYNPLERDGSSYRGRPRKEKRLIKCEFCGRLFNHASAYIIHRRVHTGEKPFSCQVCGKAFAQLSNLRSHTKIHNAPKSLTLQNSSISLNKAIAPKIVTPPREHPVCITPVFRNDHPTKSNESLNRSRKPVACPICGKVFPYKSVLKIHLRTHSGEKPYSCRVCGKAFTQACTVRVHERVHWSIKPFLCSKCGKEFSQIGTLKGHTCDGKRQTHATLKEMEIAGVVTFRCHLCKKCFSTRDEYDVHVQAHTDSHRYCCDRCGQKYSLRSELDAHMKHCVSMWHANVKPHSHSSVKVETKTTEPETAEGSQAENAELAAIEVQIPCLVQSLKQEYQTKQMKTHQSEFFLDPKNKKYPSLLACPSKVIATSAYEPQNSLSHCQPFKARYIVALLNSLDQKSDPRKYLCPRCGRLFRHVGRLRAHMLSHARGKSFTCGHCGKISENWSNFWRHQRVHKQRRGRFFCPKCSQGFRFASIYMEHLQQHPELNAYFCPICPHTFSNATSLKNHQQEWHRSSMPHLCDICGKGFSTSIVLKRHRVTHYRGVSAALASGGAGKRKSRFSGAELEVLVSEVTRCEGELFGPAGRLRRRERERIWAGILERVNAVSRVPRTLREVKKRWDDLKRRNGGKLADASALACLVESYTFRKKHITEIASVSVTGGDGSERDGFEKEDESHEQDGDEGTNCDGVDNSMDDKLGLGLGLGIVPAATSERWLPPSPLYSAPFLNGTPQPSPEPSLGAHHGPIDPPPSRTSWLEDELRGLGEAAVQLGDRLEQNLREFGEGFRRDMRTLVASQEALTISLQQNNLLLQRLLGLLEMQQQQTQPPQHQIPHHQLPQRSSQEHLQHQQQPNDLPQQILSQELEQQIPQNASEQISTAATSVPLPPDILDGTSQPESSTEMNVQRPCRGRPGDHRRKRRH</sequence>
<dbReference type="SUPFAM" id="SSF57667">
    <property type="entry name" value="beta-beta-alpha zinc fingers"/>
    <property type="match status" value="6"/>
</dbReference>
<feature type="domain" description="C2H2-type" evidence="12">
    <location>
        <begin position="184"/>
        <end position="211"/>
    </location>
</feature>
<keyword evidence="9" id="KW-0539">Nucleus</keyword>
<feature type="domain" description="C2H2-type" evidence="12">
    <location>
        <begin position="678"/>
        <end position="700"/>
    </location>
</feature>
<feature type="compositionally biased region" description="Polar residues" evidence="11">
    <location>
        <begin position="1029"/>
        <end position="1039"/>
    </location>
</feature>
<evidence type="ECO:0000256" key="2">
    <source>
        <dbReference type="ARBA" id="ARBA00006991"/>
    </source>
</evidence>
<keyword evidence="14" id="KW-1185">Reference proteome</keyword>
<feature type="domain" description="C2H2-type" evidence="12">
    <location>
        <begin position="388"/>
        <end position="415"/>
    </location>
</feature>
<evidence type="ECO:0000256" key="9">
    <source>
        <dbReference type="ARBA" id="ARBA00023242"/>
    </source>
</evidence>
<evidence type="ECO:0000256" key="7">
    <source>
        <dbReference type="ARBA" id="ARBA00023015"/>
    </source>
</evidence>
<feature type="domain" description="C2H2-type" evidence="12">
    <location>
        <begin position="212"/>
        <end position="239"/>
    </location>
</feature>
<feature type="region of interest" description="Disordered" evidence="11">
    <location>
        <begin position="818"/>
        <end position="851"/>
    </location>
</feature>
<evidence type="ECO:0000313" key="13">
    <source>
        <dbReference type="EMBL" id="KAI5620571.1"/>
    </source>
</evidence>
<keyword evidence="5 10" id="KW-0863">Zinc-finger</keyword>
<dbReference type="Pfam" id="PF00096">
    <property type="entry name" value="zf-C2H2"/>
    <property type="match status" value="6"/>
</dbReference>
<evidence type="ECO:0000313" key="14">
    <source>
        <dbReference type="Proteomes" id="UP001205998"/>
    </source>
</evidence>
<feature type="domain" description="C2H2-type" evidence="12">
    <location>
        <begin position="649"/>
        <end position="677"/>
    </location>
</feature>
<feature type="domain" description="C2H2-type" evidence="12">
    <location>
        <begin position="592"/>
        <end position="619"/>
    </location>
</feature>
<organism evidence="13 14">
    <name type="scientific">Silurus asotus</name>
    <name type="common">Amur catfish</name>
    <name type="synonym">Parasilurus asotus</name>
    <dbReference type="NCBI Taxonomy" id="30991"/>
    <lineage>
        <taxon>Eukaryota</taxon>
        <taxon>Metazoa</taxon>
        <taxon>Chordata</taxon>
        <taxon>Craniata</taxon>
        <taxon>Vertebrata</taxon>
        <taxon>Euteleostomi</taxon>
        <taxon>Actinopterygii</taxon>
        <taxon>Neopterygii</taxon>
        <taxon>Teleostei</taxon>
        <taxon>Ostariophysi</taxon>
        <taxon>Siluriformes</taxon>
        <taxon>Siluridae</taxon>
        <taxon>Silurus</taxon>
    </lineage>
</organism>
<dbReference type="GO" id="GO:0005634">
    <property type="term" value="C:nucleus"/>
    <property type="evidence" value="ECO:0007669"/>
    <property type="project" value="UniProtKB-SubCell"/>
</dbReference>
<evidence type="ECO:0000256" key="4">
    <source>
        <dbReference type="ARBA" id="ARBA00022737"/>
    </source>
</evidence>
<dbReference type="GO" id="GO:0000981">
    <property type="term" value="F:DNA-binding transcription factor activity, RNA polymerase II-specific"/>
    <property type="evidence" value="ECO:0007669"/>
    <property type="project" value="TreeGrafter"/>
</dbReference>
<dbReference type="FunFam" id="3.30.160.60:FF:001442">
    <property type="entry name" value="zinc finger protein 696"/>
    <property type="match status" value="1"/>
</dbReference>
<dbReference type="Pfam" id="PF13873">
    <property type="entry name" value="Myb_DNA-bind_5"/>
    <property type="match status" value="1"/>
</dbReference>
<feature type="domain" description="C2H2-type" evidence="12">
    <location>
        <begin position="621"/>
        <end position="648"/>
    </location>
</feature>
<feature type="region of interest" description="Disordered" evidence="11">
    <location>
        <begin position="155"/>
        <end position="174"/>
    </location>
</feature>
<feature type="domain" description="C2H2-type" evidence="12">
    <location>
        <begin position="319"/>
        <end position="346"/>
    </location>
</feature>
<feature type="region of interest" description="Disordered" evidence="11">
    <location>
        <begin position="1026"/>
        <end position="1079"/>
    </location>
</feature>
<keyword evidence="3" id="KW-0479">Metal-binding</keyword>
<dbReference type="PROSITE" id="PS00028">
    <property type="entry name" value="ZINC_FINGER_C2H2_1"/>
    <property type="match status" value="9"/>
</dbReference>
<feature type="compositionally biased region" description="Basic and acidic residues" evidence="11">
    <location>
        <begin position="80"/>
        <end position="111"/>
    </location>
</feature>